<dbReference type="Pfam" id="PF00656">
    <property type="entry name" value="Peptidase_C14"/>
    <property type="match status" value="1"/>
</dbReference>
<comment type="caution">
    <text evidence="2">The sequence shown here is derived from an EMBL/GenBank/DDBJ whole genome shotgun (WGS) entry which is preliminary data.</text>
</comment>
<accession>A0A1R0KVP4</accession>
<dbReference type="GO" id="GO:0006508">
    <property type="term" value="P:proteolysis"/>
    <property type="evidence" value="ECO:0007669"/>
    <property type="project" value="InterPro"/>
</dbReference>
<dbReference type="InterPro" id="IPR011600">
    <property type="entry name" value="Pept_C14_caspase"/>
</dbReference>
<gene>
    <name evidence="2" type="ORF">BS329_09770</name>
</gene>
<evidence type="ECO:0000313" key="2">
    <source>
        <dbReference type="EMBL" id="OLZ53110.1"/>
    </source>
</evidence>
<evidence type="ECO:0000259" key="1">
    <source>
        <dbReference type="Pfam" id="PF00656"/>
    </source>
</evidence>
<dbReference type="Gene3D" id="3.40.50.1460">
    <property type="match status" value="1"/>
</dbReference>
<dbReference type="SUPFAM" id="SSF52129">
    <property type="entry name" value="Caspase-like"/>
    <property type="match status" value="1"/>
</dbReference>
<dbReference type="InterPro" id="IPR029030">
    <property type="entry name" value="Caspase-like_dom_sf"/>
</dbReference>
<evidence type="ECO:0000313" key="3">
    <source>
        <dbReference type="Proteomes" id="UP000187486"/>
    </source>
</evidence>
<feature type="domain" description="Peptidase C14 caspase" evidence="1">
    <location>
        <begin position="7"/>
        <end position="133"/>
    </location>
</feature>
<dbReference type="GO" id="GO:0004197">
    <property type="term" value="F:cysteine-type endopeptidase activity"/>
    <property type="evidence" value="ECO:0007669"/>
    <property type="project" value="InterPro"/>
</dbReference>
<dbReference type="EMBL" id="MQUQ01000005">
    <property type="protein sequence ID" value="OLZ53110.1"/>
    <property type="molecule type" value="Genomic_DNA"/>
</dbReference>
<sequence length="156" mass="17271">MRVVPADLLLFYYARHGLRDQDDRLRLALPGSMDTPRDARRSSLPVDFVLEIMKRAAAQHRIVILDCCYSGLAMASPAAADLHLVTATNRTAKAAYRVDARNTEFTGELVRVLVDGPGPVDLGGLHRHLDRALLARGLPRPLQRCVDHSSDLVLRP</sequence>
<keyword evidence="3" id="KW-1185">Reference proteome</keyword>
<dbReference type="STRING" id="76021.BS329_09770"/>
<dbReference type="Proteomes" id="UP000187486">
    <property type="component" value="Unassembled WGS sequence"/>
</dbReference>
<organism evidence="2 3">
    <name type="scientific">Amycolatopsis coloradensis</name>
    <dbReference type="NCBI Taxonomy" id="76021"/>
    <lineage>
        <taxon>Bacteria</taxon>
        <taxon>Bacillati</taxon>
        <taxon>Actinomycetota</taxon>
        <taxon>Actinomycetes</taxon>
        <taxon>Pseudonocardiales</taxon>
        <taxon>Pseudonocardiaceae</taxon>
        <taxon>Amycolatopsis</taxon>
    </lineage>
</organism>
<reference evidence="2 3" key="1">
    <citation type="submission" date="2016-01" db="EMBL/GenBank/DDBJ databases">
        <title>Amycolatopsis coloradensis genome sequencing and assembly.</title>
        <authorList>
            <person name="Mayilraj S."/>
        </authorList>
    </citation>
    <scope>NUCLEOTIDE SEQUENCE [LARGE SCALE GENOMIC DNA]</scope>
    <source>
        <strain evidence="2 3">DSM 44225</strain>
    </source>
</reference>
<protein>
    <recommendedName>
        <fullName evidence="1">Peptidase C14 caspase domain-containing protein</fullName>
    </recommendedName>
</protein>
<dbReference type="AlphaFoldDB" id="A0A1R0KVP4"/>
<name>A0A1R0KVP4_9PSEU</name>
<proteinExistence type="predicted"/>